<name>A0A5N6IJW0_9EURO</name>
<organism evidence="1 2">
    <name type="scientific">Aspergillus minisclerotigenes</name>
    <dbReference type="NCBI Taxonomy" id="656917"/>
    <lineage>
        <taxon>Eukaryota</taxon>
        <taxon>Fungi</taxon>
        <taxon>Dikarya</taxon>
        <taxon>Ascomycota</taxon>
        <taxon>Pezizomycotina</taxon>
        <taxon>Eurotiomycetes</taxon>
        <taxon>Eurotiomycetidae</taxon>
        <taxon>Eurotiales</taxon>
        <taxon>Aspergillaceae</taxon>
        <taxon>Aspergillus</taxon>
        <taxon>Aspergillus subgen. Circumdati</taxon>
    </lineage>
</organism>
<gene>
    <name evidence="1" type="ORF">BDV30DRAFT_55624</name>
</gene>
<evidence type="ECO:0000313" key="1">
    <source>
        <dbReference type="EMBL" id="KAB8266972.1"/>
    </source>
</evidence>
<sequence length="100" mass="11381">MSIGSRPRGYTLALICPVLRSRLRAQYSTGRLLWVIESEVPVSWLAPDTGSPWLREVPTKNPNCLTSTWCLRRLLAWPTFPAEQPVMSNETNARRQSHFG</sequence>
<accession>A0A5N6IJW0</accession>
<dbReference type="EMBL" id="ML732924">
    <property type="protein sequence ID" value="KAB8266972.1"/>
    <property type="molecule type" value="Genomic_DNA"/>
</dbReference>
<dbReference type="Proteomes" id="UP000326289">
    <property type="component" value="Unassembled WGS sequence"/>
</dbReference>
<evidence type="ECO:0000313" key="2">
    <source>
        <dbReference type="Proteomes" id="UP000326289"/>
    </source>
</evidence>
<dbReference type="AlphaFoldDB" id="A0A5N6IJW0"/>
<proteinExistence type="predicted"/>
<reference evidence="1 2" key="1">
    <citation type="submission" date="2019-04" db="EMBL/GenBank/DDBJ databases">
        <title>Fungal friends and foes A comparative genomics study of 23 Aspergillus species from section Flavi.</title>
        <authorList>
            <consortium name="DOE Joint Genome Institute"/>
            <person name="Kjaerbolling I."/>
            <person name="Vesth T.C."/>
            <person name="Frisvad J.C."/>
            <person name="Nybo J.L."/>
            <person name="Theobald S."/>
            <person name="Kildgaard S."/>
            <person name="Petersen T.I."/>
            <person name="Kuo A."/>
            <person name="Sato A."/>
            <person name="Lyhne E.K."/>
            <person name="Kogle M.E."/>
            <person name="Wiebenga A."/>
            <person name="Kun R.S."/>
            <person name="Lubbers R.J."/>
            <person name="Makela M.R."/>
            <person name="Barry K."/>
            <person name="Chovatia M."/>
            <person name="Clum A."/>
            <person name="Daum C."/>
            <person name="Haridas S."/>
            <person name="He G."/>
            <person name="LaButti K."/>
            <person name="Lipzen A."/>
            <person name="Mondo S."/>
            <person name="Pangilinan J."/>
            <person name="Riley R."/>
            <person name="Salamov A."/>
            <person name="Simmons B.A."/>
            <person name="Magnuson J.K."/>
            <person name="Henrissat B."/>
            <person name="Mortensen U.H."/>
            <person name="Larsen T.O."/>
            <person name="De vries R.P."/>
            <person name="Grigoriev I.V."/>
            <person name="Machida M."/>
            <person name="Baker S.E."/>
            <person name="Andersen M.R."/>
        </authorList>
    </citation>
    <scope>NUCLEOTIDE SEQUENCE [LARGE SCALE GENOMIC DNA]</scope>
    <source>
        <strain evidence="1 2">CBS 117635</strain>
    </source>
</reference>
<protein>
    <submittedName>
        <fullName evidence="1">Uncharacterized protein</fullName>
    </submittedName>
</protein>
<keyword evidence="2" id="KW-1185">Reference proteome</keyword>